<comment type="caution">
    <text evidence="1">The sequence shown here is derived from an EMBL/GenBank/DDBJ whole genome shotgun (WGS) entry which is preliminary data.</text>
</comment>
<sequence>YEWRRQLNTSAFSRHWVAKFQWTTTYNQHIASSSPIAIHNNNNETQEGIPDAGFILGAWRYAVCAGWRSRVTVKPCRYDACLSAIVTCVGCFSCCRVVGYRHHPSDVPSREKLSCDIRVSQTPHLSILIPFIPPQPSSPS</sequence>
<dbReference type="EMBL" id="RBNI01002772">
    <property type="protein sequence ID" value="RUP48930.1"/>
    <property type="molecule type" value="Genomic_DNA"/>
</dbReference>
<feature type="non-terminal residue" evidence="1">
    <location>
        <position position="1"/>
    </location>
</feature>
<reference evidence="1 2" key="1">
    <citation type="journal article" date="2018" name="New Phytol.">
        <title>Phylogenomics of Endogonaceae and evolution of mycorrhizas within Mucoromycota.</title>
        <authorList>
            <person name="Chang Y."/>
            <person name="Desiro A."/>
            <person name="Na H."/>
            <person name="Sandor L."/>
            <person name="Lipzen A."/>
            <person name="Clum A."/>
            <person name="Barry K."/>
            <person name="Grigoriev I.V."/>
            <person name="Martin F.M."/>
            <person name="Stajich J.E."/>
            <person name="Smith M.E."/>
            <person name="Bonito G."/>
            <person name="Spatafora J.W."/>
        </authorList>
    </citation>
    <scope>NUCLEOTIDE SEQUENCE [LARGE SCALE GENOMIC DNA]</scope>
    <source>
        <strain evidence="1 2">GMNB39</strain>
    </source>
</reference>
<feature type="non-terminal residue" evidence="1">
    <location>
        <position position="140"/>
    </location>
</feature>
<dbReference type="Proteomes" id="UP000268093">
    <property type="component" value="Unassembled WGS sequence"/>
</dbReference>
<accession>A0A433DDK1</accession>
<name>A0A433DDK1_9FUNG</name>
<dbReference type="AlphaFoldDB" id="A0A433DDK1"/>
<keyword evidence="2" id="KW-1185">Reference proteome</keyword>
<organism evidence="1 2">
    <name type="scientific">Jimgerdemannia flammicorona</name>
    <dbReference type="NCBI Taxonomy" id="994334"/>
    <lineage>
        <taxon>Eukaryota</taxon>
        <taxon>Fungi</taxon>
        <taxon>Fungi incertae sedis</taxon>
        <taxon>Mucoromycota</taxon>
        <taxon>Mucoromycotina</taxon>
        <taxon>Endogonomycetes</taxon>
        <taxon>Endogonales</taxon>
        <taxon>Endogonaceae</taxon>
        <taxon>Jimgerdemannia</taxon>
    </lineage>
</organism>
<protein>
    <submittedName>
        <fullName evidence="1">Uncharacterized protein</fullName>
    </submittedName>
</protein>
<gene>
    <name evidence="1" type="ORF">BC936DRAFT_143618</name>
</gene>
<evidence type="ECO:0000313" key="1">
    <source>
        <dbReference type="EMBL" id="RUP48930.1"/>
    </source>
</evidence>
<proteinExistence type="predicted"/>
<evidence type="ECO:0000313" key="2">
    <source>
        <dbReference type="Proteomes" id="UP000268093"/>
    </source>
</evidence>